<accession>A0A7C9VI69</accession>
<organism evidence="1 2">
    <name type="scientific">Candidatus Afipia apatlaquensis</name>
    <dbReference type="NCBI Taxonomy" id="2712852"/>
    <lineage>
        <taxon>Bacteria</taxon>
        <taxon>Pseudomonadati</taxon>
        <taxon>Pseudomonadota</taxon>
        <taxon>Alphaproteobacteria</taxon>
        <taxon>Hyphomicrobiales</taxon>
        <taxon>Nitrobacteraceae</taxon>
        <taxon>Afipia</taxon>
    </lineage>
</organism>
<comment type="caution">
    <text evidence="1">The sequence shown here is derived from an EMBL/GenBank/DDBJ whole genome shotgun (WGS) entry which is preliminary data.</text>
</comment>
<name>A0A7C9VI69_9BRAD</name>
<reference evidence="1" key="1">
    <citation type="submission" date="2020-02" db="EMBL/GenBank/DDBJ databases">
        <title>Draft genome sequence of Candidatus Afipia apatlaquensis IBT-C3, a potential strain for decolorization of textile dyes.</title>
        <authorList>
            <person name="Sanchez-Reyes A."/>
            <person name="Breton-Deval L."/>
            <person name="Mangelson H."/>
            <person name="Sanchez-Flores A."/>
        </authorList>
    </citation>
    <scope>NUCLEOTIDE SEQUENCE [LARGE SCALE GENOMIC DNA]</scope>
    <source>
        <strain evidence="1">IBT-C3</strain>
    </source>
</reference>
<dbReference type="AlphaFoldDB" id="A0A7C9VI69"/>
<keyword evidence="2" id="KW-1185">Reference proteome</keyword>
<sequence length="113" mass="12648">MDAKLKRKWVKALRSGEYRQGRGQLVSDDGKNFCCLGVLADVMGCEWQESTSKFCSTLVPILPRGRKPLAIRGDDFLSVAKTRLRHNVQEKLASMNDDGASFKKIAQFIEDGI</sequence>
<dbReference type="Proteomes" id="UP000480266">
    <property type="component" value="Unassembled WGS sequence"/>
</dbReference>
<evidence type="ECO:0000313" key="2">
    <source>
        <dbReference type="Proteomes" id="UP000480266"/>
    </source>
</evidence>
<protein>
    <submittedName>
        <fullName evidence="1">Uncharacterized protein</fullName>
    </submittedName>
</protein>
<proteinExistence type="predicted"/>
<gene>
    <name evidence="1" type="ORF">G4V63_25745</name>
</gene>
<dbReference type="EMBL" id="JAAMRR010001307">
    <property type="protein sequence ID" value="NGX98487.1"/>
    <property type="molecule type" value="Genomic_DNA"/>
</dbReference>
<evidence type="ECO:0000313" key="1">
    <source>
        <dbReference type="EMBL" id="NGX98487.1"/>
    </source>
</evidence>